<accession>A0ABW4T2Y7</accession>
<evidence type="ECO:0000313" key="2">
    <source>
        <dbReference type="EMBL" id="MFD1935584.1"/>
    </source>
</evidence>
<evidence type="ECO:0000256" key="1">
    <source>
        <dbReference type="SAM" id="MobiDB-lite"/>
    </source>
</evidence>
<feature type="region of interest" description="Disordered" evidence="1">
    <location>
        <begin position="1"/>
        <end position="20"/>
    </location>
</feature>
<name>A0ABW4T2Y7_9ACTN</name>
<dbReference type="Proteomes" id="UP001597368">
    <property type="component" value="Unassembled WGS sequence"/>
</dbReference>
<proteinExistence type="predicted"/>
<dbReference type="EMBL" id="JBHUFV010000043">
    <property type="protein sequence ID" value="MFD1935584.1"/>
    <property type="molecule type" value="Genomic_DNA"/>
</dbReference>
<reference evidence="3" key="1">
    <citation type="journal article" date="2019" name="Int. J. Syst. Evol. Microbiol.">
        <title>The Global Catalogue of Microorganisms (GCM) 10K type strain sequencing project: providing services to taxonomists for standard genome sequencing and annotation.</title>
        <authorList>
            <consortium name="The Broad Institute Genomics Platform"/>
            <consortium name="The Broad Institute Genome Sequencing Center for Infectious Disease"/>
            <person name="Wu L."/>
            <person name="Ma J."/>
        </authorList>
    </citation>
    <scope>NUCLEOTIDE SEQUENCE [LARGE SCALE GENOMIC DNA]</scope>
    <source>
        <strain evidence="3">ICMP 6774ER</strain>
    </source>
</reference>
<protein>
    <submittedName>
        <fullName evidence="2">Uncharacterized protein</fullName>
    </submittedName>
</protein>
<keyword evidence="3" id="KW-1185">Reference proteome</keyword>
<dbReference type="RefSeq" id="WP_379575699.1">
    <property type="nucleotide sequence ID" value="NZ_JBHUFV010000043.1"/>
</dbReference>
<comment type="caution">
    <text evidence="2">The sequence shown here is derived from an EMBL/GenBank/DDBJ whole genome shotgun (WGS) entry which is preliminary data.</text>
</comment>
<gene>
    <name evidence="2" type="ORF">ACFSKW_29355</name>
</gene>
<evidence type="ECO:0000313" key="3">
    <source>
        <dbReference type="Proteomes" id="UP001597368"/>
    </source>
</evidence>
<organism evidence="2 3">
    <name type="scientific">Nonomuraea mangrovi</name>
    <dbReference type="NCBI Taxonomy" id="2316207"/>
    <lineage>
        <taxon>Bacteria</taxon>
        <taxon>Bacillati</taxon>
        <taxon>Actinomycetota</taxon>
        <taxon>Actinomycetes</taxon>
        <taxon>Streptosporangiales</taxon>
        <taxon>Streptosporangiaceae</taxon>
        <taxon>Nonomuraea</taxon>
    </lineage>
</organism>
<sequence>MRSDASSRPPPAAGGDCRERDAVRFDLDAFPRLGRLISHPLPAGERDWFTEGLDVILDVSAQPTISEAHQ</sequence>